<dbReference type="SUPFAM" id="SSF50630">
    <property type="entry name" value="Acid proteases"/>
    <property type="match status" value="1"/>
</dbReference>
<dbReference type="InterPro" id="IPR021109">
    <property type="entry name" value="Peptidase_aspartic_dom_sf"/>
</dbReference>
<sequence length="535" mass="57812">MRSEYSASLLLLFARSAATAQCAAPPLNLPIRTTSVVPGILSHGIPISVGTPPQHMVLTPSLQLDTPFIPRYTNSCIYADDTTVPASDTRWTDQDGKFVCADIYGGGYVPQLSISFFDNSTNSYVGERWFKKTRFSEWRFMADSFTFTDYIEAYAVQNDVLPDTRNVMTSFLLTNEGVTFGGLGSSALSLTPGSRVLETLVAEGMVPSKSWSLSNASLCLGCVDENAYTGEFQNFKVADRSKDGGLPCLLQVRVKSLDYHDGPTSEGVPLIENAFTACVDPGVRFLVLSKDVRAKLHGTDEEDARALLGSRLSAADSSIPSSGFLRFKLEGGLEVDVGNINASTVDAASLGDRLPSNGDGSWGAYGVDVPVIGKPFTDSLILRWDETTQEYGVANRNPKTDAKNNLKPLGCDDFPSISKGAETTPNVGIITGSIIGGFVAGLLFATAAVFFYWRGQRGVKSKYEAMRGEDAVSLRTVDTEMRGSLRLNFGKRSISPFTEPSLVGDSQVFEAPEGGTACPAKRNRGEMHVYSYDHR</sequence>
<dbReference type="OrthoDB" id="5361565at2759"/>
<dbReference type="EMBL" id="ML978978">
    <property type="protein sequence ID" value="KAF1926188.1"/>
    <property type="molecule type" value="Genomic_DNA"/>
</dbReference>
<evidence type="ECO:0000313" key="3">
    <source>
        <dbReference type="EMBL" id="KAF1926188.1"/>
    </source>
</evidence>
<proteinExistence type="predicted"/>
<evidence type="ECO:0000256" key="1">
    <source>
        <dbReference type="SAM" id="Phobius"/>
    </source>
</evidence>
<keyword evidence="1" id="KW-0472">Membrane</keyword>
<dbReference type="AlphaFoldDB" id="A0A6A5RGA3"/>
<evidence type="ECO:0000256" key="2">
    <source>
        <dbReference type="SAM" id="SignalP"/>
    </source>
</evidence>
<name>A0A6A5RGA3_9PLEO</name>
<dbReference type="Proteomes" id="UP000800082">
    <property type="component" value="Unassembled WGS sequence"/>
</dbReference>
<dbReference type="Gene3D" id="2.40.70.10">
    <property type="entry name" value="Acid Proteases"/>
    <property type="match status" value="1"/>
</dbReference>
<accession>A0A6A5RGA3</accession>
<keyword evidence="2" id="KW-0732">Signal</keyword>
<keyword evidence="4" id="KW-1185">Reference proteome</keyword>
<feature type="transmembrane region" description="Helical" evidence="1">
    <location>
        <begin position="427"/>
        <end position="453"/>
    </location>
</feature>
<organism evidence="3 4">
    <name type="scientific">Didymella exigua CBS 183.55</name>
    <dbReference type="NCBI Taxonomy" id="1150837"/>
    <lineage>
        <taxon>Eukaryota</taxon>
        <taxon>Fungi</taxon>
        <taxon>Dikarya</taxon>
        <taxon>Ascomycota</taxon>
        <taxon>Pezizomycotina</taxon>
        <taxon>Dothideomycetes</taxon>
        <taxon>Pleosporomycetidae</taxon>
        <taxon>Pleosporales</taxon>
        <taxon>Pleosporineae</taxon>
        <taxon>Didymellaceae</taxon>
        <taxon>Didymella</taxon>
    </lineage>
</organism>
<feature type="signal peptide" evidence="2">
    <location>
        <begin position="1"/>
        <end position="19"/>
    </location>
</feature>
<dbReference type="RefSeq" id="XP_033446440.1">
    <property type="nucleotide sequence ID" value="XM_033593297.1"/>
</dbReference>
<evidence type="ECO:0008006" key="5">
    <source>
        <dbReference type="Google" id="ProtNLM"/>
    </source>
</evidence>
<feature type="chain" id="PRO_5025498937" description="Peptidase A1 domain-containing protein" evidence="2">
    <location>
        <begin position="20"/>
        <end position="535"/>
    </location>
</feature>
<evidence type="ECO:0000313" key="4">
    <source>
        <dbReference type="Proteomes" id="UP000800082"/>
    </source>
</evidence>
<keyword evidence="1" id="KW-0812">Transmembrane</keyword>
<protein>
    <recommendedName>
        <fullName evidence="5">Peptidase A1 domain-containing protein</fullName>
    </recommendedName>
</protein>
<gene>
    <name evidence="3" type="ORF">M421DRAFT_422866</name>
</gene>
<dbReference type="GeneID" id="54350965"/>
<keyword evidence="1" id="KW-1133">Transmembrane helix</keyword>
<reference evidence="3" key="1">
    <citation type="journal article" date="2020" name="Stud. Mycol.">
        <title>101 Dothideomycetes genomes: a test case for predicting lifestyles and emergence of pathogens.</title>
        <authorList>
            <person name="Haridas S."/>
            <person name="Albert R."/>
            <person name="Binder M."/>
            <person name="Bloem J."/>
            <person name="Labutti K."/>
            <person name="Salamov A."/>
            <person name="Andreopoulos B."/>
            <person name="Baker S."/>
            <person name="Barry K."/>
            <person name="Bills G."/>
            <person name="Bluhm B."/>
            <person name="Cannon C."/>
            <person name="Castanera R."/>
            <person name="Culley D."/>
            <person name="Daum C."/>
            <person name="Ezra D."/>
            <person name="Gonzalez J."/>
            <person name="Henrissat B."/>
            <person name="Kuo A."/>
            <person name="Liang C."/>
            <person name="Lipzen A."/>
            <person name="Lutzoni F."/>
            <person name="Magnuson J."/>
            <person name="Mondo S."/>
            <person name="Nolan M."/>
            <person name="Ohm R."/>
            <person name="Pangilinan J."/>
            <person name="Park H.-J."/>
            <person name="Ramirez L."/>
            <person name="Alfaro M."/>
            <person name="Sun H."/>
            <person name="Tritt A."/>
            <person name="Yoshinaga Y."/>
            <person name="Zwiers L.-H."/>
            <person name="Turgeon B."/>
            <person name="Goodwin S."/>
            <person name="Spatafora J."/>
            <person name="Crous P."/>
            <person name="Grigoriev I."/>
        </authorList>
    </citation>
    <scope>NUCLEOTIDE SEQUENCE</scope>
    <source>
        <strain evidence="3">CBS 183.55</strain>
    </source>
</reference>